<dbReference type="SUPFAM" id="SSF47203">
    <property type="entry name" value="Acyl-CoA dehydrogenase C-terminal domain-like"/>
    <property type="match status" value="1"/>
</dbReference>
<accession>A0ABX6ILP3</accession>
<feature type="domain" description="Acyl-CoA dehydrogenase/oxidase N-terminal" evidence="7">
    <location>
        <begin position="6"/>
        <end position="92"/>
    </location>
</feature>
<evidence type="ECO:0000256" key="3">
    <source>
        <dbReference type="ARBA" id="ARBA00022630"/>
    </source>
</evidence>
<evidence type="ECO:0000256" key="2">
    <source>
        <dbReference type="ARBA" id="ARBA00009347"/>
    </source>
</evidence>
<comment type="cofactor">
    <cofactor evidence="1">
        <name>FAD</name>
        <dbReference type="ChEBI" id="CHEBI:57692"/>
    </cofactor>
</comment>
<keyword evidence="3" id="KW-0285">Flavoprotein</keyword>
<comment type="similarity">
    <text evidence="2">Belongs to the acyl-CoA dehydrogenase family.</text>
</comment>
<evidence type="ECO:0000256" key="5">
    <source>
        <dbReference type="ARBA" id="ARBA00023002"/>
    </source>
</evidence>
<keyword evidence="5" id="KW-0560">Oxidoreductase</keyword>
<gene>
    <name evidence="8" type="ORF">GII31_19160</name>
</gene>
<protein>
    <submittedName>
        <fullName evidence="8">Acyl-CoA dehydrogenase</fullName>
    </submittedName>
</protein>
<dbReference type="InterPro" id="IPR036250">
    <property type="entry name" value="AcylCo_DH-like_C"/>
</dbReference>
<dbReference type="InterPro" id="IPR009075">
    <property type="entry name" value="AcylCo_DH/oxidase_C"/>
</dbReference>
<dbReference type="Pfam" id="PF00441">
    <property type="entry name" value="Acyl-CoA_dh_1"/>
    <property type="match status" value="1"/>
</dbReference>
<dbReference type="InterPro" id="IPR013786">
    <property type="entry name" value="AcylCoA_DH/ox_N"/>
</dbReference>
<name>A0ABX6ILP3_9ACTN</name>
<dbReference type="Pfam" id="PF02771">
    <property type="entry name" value="Acyl-CoA_dh_N"/>
    <property type="match status" value="1"/>
</dbReference>
<organism evidence="8 9">
    <name type="scientific">Gordonia pseudamarae</name>
    <dbReference type="NCBI Taxonomy" id="2831662"/>
    <lineage>
        <taxon>Bacteria</taxon>
        <taxon>Bacillati</taxon>
        <taxon>Actinomycetota</taxon>
        <taxon>Actinomycetes</taxon>
        <taxon>Mycobacteriales</taxon>
        <taxon>Gordoniaceae</taxon>
        <taxon>Gordonia</taxon>
    </lineage>
</organism>
<keyword evidence="4" id="KW-0274">FAD</keyword>
<evidence type="ECO:0000256" key="1">
    <source>
        <dbReference type="ARBA" id="ARBA00001974"/>
    </source>
</evidence>
<proteinExistence type="inferred from homology"/>
<dbReference type="Gene3D" id="1.10.540.10">
    <property type="entry name" value="Acyl-CoA dehydrogenase/oxidase, N-terminal domain"/>
    <property type="match status" value="1"/>
</dbReference>
<dbReference type="PANTHER" id="PTHR43884:SF20">
    <property type="entry name" value="ACYL-COA DEHYDROGENASE FADE28"/>
    <property type="match status" value="1"/>
</dbReference>
<dbReference type="EMBL" id="CP045809">
    <property type="protein sequence ID" value="QHN36705.1"/>
    <property type="molecule type" value="Genomic_DNA"/>
</dbReference>
<keyword evidence="9" id="KW-1185">Reference proteome</keyword>
<dbReference type="PANTHER" id="PTHR43884">
    <property type="entry name" value="ACYL-COA DEHYDROGENASE"/>
    <property type="match status" value="1"/>
</dbReference>
<reference evidence="8" key="1">
    <citation type="journal article" date="2021" name="Nat. Microbiol.">
        <title>Cocultivation of an ultrasmall environmental parasitic bacterium with lytic ability against bacteria associated with wastewater foams.</title>
        <authorList>
            <person name="Batinovic S."/>
            <person name="Rose J.J.A."/>
            <person name="Ratcliffe J."/>
            <person name="Seviour R.J."/>
            <person name="Petrovski S."/>
        </authorList>
    </citation>
    <scope>NUCLEOTIDE SEQUENCE</scope>
    <source>
        <strain evidence="8">CON9</strain>
    </source>
</reference>
<sequence length="359" mass="37669">MRWELSDEQELFASSLKEWLTAKYPAETVRALFDAARPGDFTRDLVDEGWWGVGYPEDAGGQGGGVLELTLAAREFGRAGVPNSQWLAAAIAAPLLSESELARQIDGTRLHALAVRADRIPELGVLDVADERVTGTVGHVLGAEGANVLLVPVAGPGGTVIARVEAGEGVSLVPDNLLDRSRTSATATFDHAPVAGWIDNPAALDEITARAAVLTAADALGAAERMLELSVVYSKQRKQFGQLIGGFQAVKHAAAQMLVSVEAGYSATLYAGAALDHHLADAGRIAAVAKAQVTASAAALADSALTVHGAIGYTWEHDLHMLYKRAKLDRILFGSPGAWNERIAAELLGAPDALDAQMA</sequence>
<evidence type="ECO:0000259" key="6">
    <source>
        <dbReference type="Pfam" id="PF00441"/>
    </source>
</evidence>
<feature type="domain" description="Acyl-CoA dehydrogenase/oxidase C-terminal" evidence="6">
    <location>
        <begin position="212"/>
        <end position="346"/>
    </location>
</feature>
<evidence type="ECO:0000259" key="7">
    <source>
        <dbReference type="Pfam" id="PF02771"/>
    </source>
</evidence>
<dbReference type="Gene3D" id="1.20.140.10">
    <property type="entry name" value="Butyryl-CoA Dehydrogenase, subunit A, domain 3"/>
    <property type="match status" value="1"/>
</dbReference>
<evidence type="ECO:0000313" key="8">
    <source>
        <dbReference type="EMBL" id="QHN36705.1"/>
    </source>
</evidence>
<evidence type="ECO:0000256" key="4">
    <source>
        <dbReference type="ARBA" id="ARBA00022827"/>
    </source>
</evidence>
<dbReference type="SUPFAM" id="SSF56645">
    <property type="entry name" value="Acyl-CoA dehydrogenase NM domain-like"/>
    <property type="match status" value="1"/>
</dbReference>
<dbReference type="Proteomes" id="UP001059836">
    <property type="component" value="Chromosome"/>
</dbReference>
<dbReference type="InterPro" id="IPR037069">
    <property type="entry name" value="AcylCoA_DH/ox_N_sf"/>
</dbReference>
<dbReference type="InterPro" id="IPR009100">
    <property type="entry name" value="AcylCoA_DH/oxidase_NM_dom_sf"/>
</dbReference>
<evidence type="ECO:0000313" key="9">
    <source>
        <dbReference type="Proteomes" id="UP001059836"/>
    </source>
</evidence>
<dbReference type="RefSeq" id="WP_213244972.1">
    <property type="nucleotide sequence ID" value="NZ_CP045806.1"/>
</dbReference>